<organism evidence="4 5">
    <name type="scientific">Emiliania huxleyi (strain CCMP1516)</name>
    <dbReference type="NCBI Taxonomy" id="280463"/>
    <lineage>
        <taxon>Eukaryota</taxon>
        <taxon>Haptista</taxon>
        <taxon>Haptophyta</taxon>
        <taxon>Prymnesiophyceae</taxon>
        <taxon>Isochrysidales</taxon>
        <taxon>Noelaerhabdaceae</taxon>
        <taxon>Emiliania</taxon>
    </lineage>
</organism>
<dbReference type="Gene3D" id="3.10.100.10">
    <property type="entry name" value="Mannose-Binding Protein A, subunit A"/>
    <property type="match status" value="1"/>
</dbReference>
<keyword evidence="2" id="KW-0472">Membrane</keyword>
<name>A0A0D3K759_EMIH1</name>
<accession>A0A0D3K759</accession>
<dbReference type="RefSeq" id="XP_005784023.1">
    <property type="nucleotide sequence ID" value="XM_005783966.1"/>
</dbReference>
<reference evidence="5" key="1">
    <citation type="journal article" date="2013" name="Nature">
        <title>Pan genome of the phytoplankton Emiliania underpins its global distribution.</title>
        <authorList>
            <person name="Read B.A."/>
            <person name="Kegel J."/>
            <person name="Klute M.J."/>
            <person name="Kuo A."/>
            <person name="Lefebvre S.C."/>
            <person name="Maumus F."/>
            <person name="Mayer C."/>
            <person name="Miller J."/>
            <person name="Monier A."/>
            <person name="Salamov A."/>
            <person name="Young J."/>
            <person name="Aguilar M."/>
            <person name="Claverie J.M."/>
            <person name="Frickenhaus S."/>
            <person name="Gonzalez K."/>
            <person name="Herman E.K."/>
            <person name="Lin Y.C."/>
            <person name="Napier J."/>
            <person name="Ogata H."/>
            <person name="Sarno A.F."/>
            <person name="Shmutz J."/>
            <person name="Schroeder D."/>
            <person name="de Vargas C."/>
            <person name="Verret F."/>
            <person name="von Dassow P."/>
            <person name="Valentin K."/>
            <person name="Van de Peer Y."/>
            <person name="Wheeler G."/>
            <person name="Dacks J.B."/>
            <person name="Delwiche C.F."/>
            <person name="Dyhrman S.T."/>
            <person name="Glockner G."/>
            <person name="John U."/>
            <person name="Richards T."/>
            <person name="Worden A.Z."/>
            <person name="Zhang X."/>
            <person name="Grigoriev I.V."/>
            <person name="Allen A.E."/>
            <person name="Bidle K."/>
            <person name="Borodovsky M."/>
            <person name="Bowler C."/>
            <person name="Brownlee C."/>
            <person name="Cock J.M."/>
            <person name="Elias M."/>
            <person name="Gladyshev V.N."/>
            <person name="Groth M."/>
            <person name="Guda C."/>
            <person name="Hadaegh A."/>
            <person name="Iglesias-Rodriguez M.D."/>
            <person name="Jenkins J."/>
            <person name="Jones B.M."/>
            <person name="Lawson T."/>
            <person name="Leese F."/>
            <person name="Lindquist E."/>
            <person name="Lobanov A."/>
            <person name="Lomsadze A."/>
            <person name="Malik S.B."/>
            <person name="Marsh M.E."/>
            <person name="Mackinder L."/>
            <person name="Mock T."/>
            <person name="Mueller-Roeber B."/>
            <person name="Pagarete A."/>
            <person name="Parker M."/>
            <person name="Probert I."/>
            <person name="Quesneville H."/>
            <person name="Raines C."/>
            <person name="Rensing S.A."/>
            <person name="Riano-Pachon D.M."/>
            <person name="Richier S."/>
            <person name="Rokitta S."/>
            <person name="Shiraiwa Y."/>
            <person name="Soanes D.M."/>
            <person name="van der Giezen M."/>
            <person name="Wahlund T.M."/>
            <person name="Williams B."/>
            <person name="Wilson W."/>
            <person name="Wolfe G."/>
            <person name="Wurch L.L."/>
        </authorList>
    </citation>
    <scope>NUCLEOTIDE SEQUENCE</scope>
</reference>
<dbReference type="EnsemblProtists" id="EOD31594">
    <property type="protein sequence ID" value="EOD31594"/>
    <property type="gene ID" value="EMIHUDRAFT_231789"/>
</dbReference>
<evidence type="ECO:0000259" key="3">
    <source>
        <dbReference type="PROSITE" id="PS50041"/>
    </source>
</evidence>
<dbReference type="PROSITE" id="PS50041">
    <property type="entry name" value="C_TYPE_LECTIN_2"/>
    <property type="match status" value="1"/>
</dbReference>
<dbReference type="GeneID" id="17276867"/>
<dbReference type="CDD" id="cd00037">
    <property type="entry name" value="CLECT"/>
    <property type="match status" value="1"/>
</dbReference>
<evidence type="ECO:0000256" key="1">
    <source>
        <dbReference type="ARBA" id="ARBA00023157"/>
    </source>
</evidence>
<dbReference type="SMART" id="SM00034">
    <property type="entry name" value="CLECT"/>
    <property type="match status" value="1"/>
</dbReference>
<dbReference type="STRING" id="2903.R1FE84"/>
<sequence length="203" mass="22003">MGWDSARLHCERLGYSLAIVRSAADQESLEAVFASHNRSWRVHFWLGLHRSEKSNEFEWVDGTPLNFTNWLPGSPSEEQTHVCTEVYENGEWQWKSSRCSGPRSFACSTLPPVMPPVRSPPPPSADDGSSSTFAVAVGIGCGAAAVVLAVVVGRALARTWIRLGIRGTRSRPVVMAHSGGAQMAVVQTKPRPVSTTSIETMAA</sequence>
<feature type="transmembrane region" description="Helical" evidence="2">
    <location>
        <begin position="133"/>
        <end position="157"/>
    </location>
</feature>
<dbReference type="SUPFAM" id="SSF56436">
    <property type="entry name" value="C-type lectin-like"/>
    <property type="match status" value="1"/>
</dbReference>
<evidence type="ECO:0000313" key="4">
    <source>
        <dbReference type="EnsemblProtists" id="EOD31594"/>
    </source>
</evidence>
<dbReference type="PaxDb" id="2903-EOD31594"/>
<dbReference type="PROSITE" id="PS00615">
    <property type="entry name" value="C_TYPE_LECTIN_1"/>
    <property type="match status" value="1"/>
</dbReference>
<dbReference type="InterPro" id="IPR016187">
    <property type="entry name" value="CTDL_fold"/>
</dbReference>
<dbReference type="PANTHER" id="PTHR22803">
    <property type="entry name" value="MANNOSE, PHOSPHOLIPASE, LECTIN RECEPTOR RELATED"/>
    <property type="match status" value="1"/>
</dbReference>
<keyword evidence="2" id="KW-1133">Transmembrane helix</keyword>
<dbReference type="HOGENOM" id="CLU_1351105_0_0_1"/>
<feature type="domain" description="C-type lectin" evidence="3">
    <location>
        <begin position="1"/>
        <end position="108"/>
    </location>
</feature>
<evidence type="ECO:0000256" key="2">
    <source>
        <dbReference type="SAM" id="Phobius"/>
    </source>
</evidence>
<dbReference type="InterPro" id="IPR016186">
    <property type="entry name" value="C-type_lectin-like/link_sf"/>
</dbReference>
<protein>
    <recommendedName>
        <fullName evidence="3">C-type lectin domain-containing protein</fullName>
    </recommendedName>
</protein>
<dbReference type="Proteomes" id="UP000013827">
    <property type="component" value="Unassembled WGS sequence"/>
</dbReference>
<proteinExistence type="predicted"/>
<dbReference type="InterPro" id="IPR001304">
    <property type="entry name" value="C-type_lectin-like"/>
</dbReference>
<keyword evidence="2" id="KW-0812">Transmembrane</keyword>
<dbReference type="Pfam" id="PF00059">
    <property type="entry name" value="Lectin_C"/>
    <property type="match status" value="1"/>
</dbReference>
<dbReference type="AlphaFoldDB" id="A0A0D3K759"/>
<dbReference type="KEGG" id="ehx:EMIHUDRAFT_231789"/>
<keyword evidence="1" id="KW-1015">Disulfide bond</keyword>
<evidence type="ECO:0000313" key="5">
    <source>
        <dbReference type="Proteomes" id="UP000013827"/>
    </source>
</evidence>
<reference evidence="4" key="2">
    <citation type="submission" date="2024-10" db="UniProtKB">
        <authorList>
            <consortium name="EnsemblProtists"/>
        </authorList>
    </citation>
    <scope>IDENTIFICATION</scope>
</reference>
<dbReference type="InterPro" id="IPR018378">
    <property type="entry name" value="C-type_lectin_CS"/>
</dbReference>
<keyword evidence="5" id="KW-1185">Reference proteome</keyword>
<dbReference type="InterPro" id="IPR050111">
    <property type="entry name" value="C-type_lectin/snaclec_domain"/>
</dbReference>
<dbReference type="eggNOG" id="KOG4297">
    <property type="taxonomic scope" value="Eukaryota"/>
</dbReference>